<feature type="domain" description="Lipoxygenase" evidence="3">
    <location>
        <begin position="29"/>
        <end position="626"/>
    </location>
</feature>
<dbReference type="InterPro" id="IPR000907">
    <property type="entry name" value="LipOase"/>
</dbReference>
<proteinExistence type="predicted"/>
<keyword evidence="2" id="KW-0560">Oxidoreductase</keyword>
<comment type="caution">
    <text evidence="4">The sequence shown here is derived from an EMBL/GenBank/DDBJ whole genome shotgun (WGS) entry which is preliminary data.</text>
</comment>
<dbReference type="GO" id="GO:0016702">
    <property type="term" value="F:oxidoreductase activity, acting on single donors with incorporation of molecular oxygen, incorporation of two atoms of oxygen"/>
    <property type="evidence" value="ECO:0007669"/>
    <property type="project" value="InterPro"/>
</dbReference>
<gene>
    <name evidence="4" type="ORF">FEV09_22855</name>
</gene>
<dbReference type="InterPro" id="IPR013819">
    <property type="entry name" value="LipOase_C"/>
</dbReference>
<reference evidence="4" key="1">
    <citation type="submission" date="2019-05" db="EMBL/GenBank/DDBJ databases">
        <title>Whole genome sequencing of Pseudanabaena catenata USMAC16.</title>
        <authorList>
            <person name="Khan Z."/>
            <person name="Omar W.M."/>
            <person name="Convey P."/>
            <person name="Merican F."/>
            <person name="Najimudin N."/>
        </authorList>
    </citation>
    <scope>NUCLEOTIDE SEQUENCE</scope>
    <source>
        <strain evidence="4">USMAC16</strain>
    </source>
</reference>
<dbReference type="RefSeq" id="WP_009629598.1">
    <property type="nucleotide sequence ID" value="NZ_VBTY01000345.1"/>
</dbReference>
<dbReference type="PRINTS" id="PR00087">
    <property type="entry name" value="LIPOXYGENASE"/>
</dbReference>
<dbReference type="GO" id="GO:0034440">
    <property type="term" value="P:lipid oxidation"/>
    <property type="evidence" value="ECO:0007669"/>
    <property type="project" value="InterPro"/>
</dbReference>
<dbReference type="PANTHER" id="PTHR11771">
    <property type="entry name" value="LIPOXYGENASE"/>
    <property type="match status" value="1"/>
</dbReference>
<evidence type="ECO:0000313" key="5">
    <source>
        <dbReference type="Proteomes" id="UP001152872"/>
    </source>
</evidence>
<keyword evidence="1" id="KW-0479">Metal-binding</keyword>
<dbReference type="AlphaFoldDB" id="A0A9X4MDE3"/>
<dbReference type="Proteomes" id="UP001152872">
    <property type="component" value="Unassembled WGS sequence"/>
</dbReference>
<dbReference type="SUPFAM" id="SSF48484">
    <property type="entry name" value="Lipoxigenase"/>
    <property type="match status" value="1"/>
</dbReference>
<dbReference type="PROSITE" id="PS51393">
    <property type="entry name" value="LIPOXYGENASE_3"/>
    <property type="match status" value="1"/>
</dbReference>
<dbReference type="Gene3D" id="3.10.450.60">
    <property type="match status" value="1"/>
</dbReference>
<dbReference type="Pfam" id="PF00305">
    <property type="entry name" value="Lipoxygenase"/>
    <property type="match status" value="1"/>
</dbReference>
<dbReference type="EMBL" id="VBTY01000345">
    <property type="protein sequence ID" value="MDG3497373.1"/>
    <property type="molecule type" value="Genomic_DNA"/>
</dbReference>
<organism evidence="4 5">
    <name type="scientific">Pseudanabaena catenata USMAC16</name>
    <dbReference type="NCBI Taxonomy" id="1855837"/>
    <lineage>
        <taxon>Bacteria</taxon>
        <taxon>Bacillati</taxon>
        <taxon>Cyanobacteriota</taxon>
        <taxon>Cyanophyceae</taxon>
        <taxon>Pseudanabaenales</taxon>
        <taxon>Pseudanabaenaceae</taxon>
        <taxon>Pseudanabaena</taxon>
    </lineage>
</organism>
<evidence type="ECO:0000256" key="2">
    <source>
        <dbReference type="ARBA" id="ARBA00023002"/>
    </source>
</evidence>
<dbReference type="Gene3D" id="1.20.245.10">
    <property type="entry name" value="Lipoxygenase-1, Domain 5"/>
    <property type="match status" value="1"/>
</dbReference>
<name>A0A9X4MDE3_9CYAN</name>
<protein>
    <submittedName>
        <fullName evidence="4">Lipoxygenase family protein</fullName>
    </submittedName>
</protein>
<sequence>MISSILRGIAQILNFLATKLSDLASLILRRSPSSKYPLLPQNDPEIDQRQALLNQSRQLYQYNYTYVAPLPMVEKVPTSEQFSLSWGLLVGKAAIEVLLNDIANPFLLSEKGKNASKAREQDFSKRLLEAGIAQSNSAIIGLLSEIPSLLETEPTNVEGSNIKEYNDLFWIISLPTISQSFTTNSEFARLRVAGFNPVTIQRIKTLDAKFPLTEDQFQTVLAGDSLAEAGAQGRLYLADYVDLTAIAGGTFPKGAQKYINAPLALFAVPKGQQSLTPIAIQLGQDPSAYPIFVCQADDEPNWLLAKTVVQIADANYHELISHLGRTHLFIEPFAIATNRQLASNHPLYILLKPHFQGTLAINNAAQSGLISAGGTVDSLLAGTIASSRTLSVQSVKNYNFNEAMLPVALKKRGVDDVNMLPDYPYRDDALLVWGAIATWVKNYLSIYYFSDTDVLRDSELQAWAKEITSVDGGRVTSFGQDGQIQTFDYLVDAVTLLIFTSSAQHAAVNFPQGDLMDYTPAIPLAGYTPAPKSTTGATEADFFAMLPPIDQAKSQLTMTYILGSVYYTTLGDYGSDYFNDDRLQQPLRDFQDGLKAIESTIKSRNETRVADYNYLKPSRIPQSINI</sequence>
<dbReference type="GO" id="GO:0046872">
    <property type="term" value="F:metal ion binding"/>
    <property type="evidence" value="ECO:0007669"/>
    <property type="project" value="UniProtKB-KW"/>
</dbReference>
<keyword evidence="5" id="KW-1185">Reference proteome</keyword>
<dbReference type="SMR" id="A0A9X4MDE3"/>
<evidence type="ECO:0000256" key="1">
    <source>
        <dbReference type="ARBA" id="ARBA00022723"/>
    </source>
</evidence>
<evidence type="ECO:0000259" key="3">
    <source>
        <dbReference type="PROSITE" id="PS51393"/>
    </source>
</evidence>
<evidence type="ECO:0000313" key="4">
    <source>
        <dbReference type="EMBL" id="MDG3497373.1"/>
    </source>
</evidence>
<dbReference type="InterPro" id="IPR036226">
    <property type="entry name" value="LipOase_C_sf"/>
</dbReference>
<accession>A0A9X4MDE3</accession>